<comment type="caution">
    <text evidence="3">The sequence shown here is derived from an EMBL/GenBank/DDBJ whole genome shotgun (WGS) entry which is preliminary data.</text>
</comment>
<dbReference type="Gene3D" id="3.30.70.330">
    <property type="match status" value="1"/>
</dbReference>
<evidence type="ECO:0000259" key="2">
    <source>
        <dbReference type="Pfam" id="PF04059"/>
    </source>
</evidence>
<reference evidence="3 4" key="1">
    <citation type="submission" date="2020-01" db="EMBL/GenBank/DDBJ databases">
        <authorList>
            <consortium name="DOE Joint Genome Institute"/>
            <person name="Haridas S."/>
            <person name="Albert R."/>
            <person name="Binder M."/>
            <person name="Bloem J."/>
            <person name="Labutti K."/>
            <person name="Salamov A."/>
            <person name="Andreopoulos B."/>
            <person name="Baker S.E."/>
            <person name="Barry K."/>
            <person name="Bills G."/>
            <person name="Bluhm B.H."/>
            <person name="Cannon C."/>
            <person name="Castanera R."/>
            <person name="Culley D.E."/>
            <person name="Daum C."/>
            <person name="Ezra D."/>
            <person name="Gonzalez J.B."/>
            <person name="Henrissat B."/>
            <person name="Kuo A."/>
            <person name="Liang C."/>
            <person name="Lipzen A."/>
            <person name="Lutzoni F."/>
            <person name="Magnuson J."/>
            <person name="Mondo S."/>
            <person name="Nolan M."/>
            <person name="Ohm R."/>
            <person name="Pangilinan J."/>
            <person name="Park H.-J.H."/>
            <person name="Ramirez L."/>
            <person name="Alfaro M."/>
            <person name="Sun H."/>
            <person name="Tritt A."/>
            <person name="Yoshinaga Y."/>
            <person name="Zwiers L.-H.L."/>
            <person name="Turgeon B.G."/>
            <person name="Goodwin S.B."/>
            <person name="Spatafora J.W."/>
            <person name="Crous P.W."/>
            <person name="Grigoriev I.V."/>
        </authorList>
    </citation>
    <scope>NUCLEOTIDE SEQUENCE [LARGE SCALE GENOMIC DNA]</scope>
    <source>
        <strain evidence="3 4">CBS 611.86</strain>
    </source>
</reference>
<dbReference type="GO" id="GO:0003723">
    <property type="term" value="F:RNA binding"/>
    <property type="evidence" value="ECO:0007669"/>
    <property type="project" value="UniProtKB-KW"/>
</dbReference>
<protein>
    <submittedName>
        <fullName evidence="3">RNA recognition motif 2-domain-containing protein</fullName>
    </submittedName>
</protein>
<feature type="domain" description="Mei2-like C-terminal RNA recognition motif" evidence="2">
    <location>
        <begin position="275"/>
        <end position="371"/>
    </location>
</feature>
<dbReference type="EMBL" id="JAADJZ010000019">
    <property type="protein sequence ID" value="KAF2868326.1"/>
    <property type="molecule type" value="Genomic_DNA"/>
</dbReference>
<dbReference type="Proteomes" id="UP000481861">
    <property type="component" value="Unassembled WGS sequence"/>
</dbReference>
<name>A0A7C8I3F5_9PLEO</name>
<gene>
    <name evidence="3" type="ORF">BDV95DRAFT_500894</name>
</gene>
<sequence length="584" mass="66057">MHNTQAKAYVEGTFLNELDMNGPTYVSRYLFITELPDGCHSSQDQDHELREVQSLMKQYQSFMRAVPVYSRGVYIRFDNARECSESKHELDEHGFHTMYVSAFEWHRAKMSETLSIQEFEGSIKLPMMVTPVTRLFTGEDINELNRIVWSKMNLFGGVRAIAHTATDAHLSIVFYRVEFFSVDAANRAVESLKRNAIKGYAEERKWEYETHQASGWVGPPAAHSPRIQNHHYDDMGRIVGFRTMPVHHVPYINRHPADQHNRVRRERILDGTDVRTTIMLRNIPNKMDWLTLKALLDKFCFATFDFVYLRIDFRTGCNVGYAFINFADTTGMIALMDNIEHKAWPGHRSSKAAEVSYATIQGKEALVQKFRNSSVMQETPFCRPRLFVDLESAIAVHNVRIAGTEQEFPEPDNRHKLQRSIDSARTMGLYPPNGVLQRGRGGLYDRGTPRDLAEASPGYTVLHEQGLVVYDHNKRAIEENHASRFGLSVHGAIPFESIPLMHIVNFLAANPTLAVTIAQHEQAQQDRVPTTYNVGPIGPAVAQHTGPIGTGAIRRPATPATSGSLTARKIANARNTAMGKFYNA</sequence>
<evidence type="ECO:0000256" key="1">
    <source>
        <dbReference type="ARBA" id="ARBA00022884"/>
    </source>
</evidence>
<evidence type="ECO:0000313" key="3">
    <source>
        <dbReference type="EMBL" id="KAF2868326.1"/>
    </source>
</evidence>
<evidence type="ECO:0000313" key="4">
    <source>
        <dbReference type="Proteomes" id="UP000481861"/>
    </source>
</evidence>
<dbReference type="InterPro" id="IPR035979">
    <property type="entry name" value="RBD_domain_sf"/>
</dbReference>
<keyword evidence="4" id="KW-1185">Reference proteome</keyword>
<dbReference type="PANTHER" id="PTHR23189">
    <property type="entry name" value="RNA RECOGNITION MOTIF-CONTAINING"/>
    <property type="match status" value="1"/>
</dbReference>
<dbReference type="SUPFAM" id="SSF54928">
    <property type="entry name" value="RNA-binding domain, RBD"/>
    <property type="match status" value="1"/>
</dbReference>
<dbReference type="Pfam" id="PF04059">
    <property type="entry name" value="RRM_2"/>
    <property type="match status" value="1"/>
</dbReference>
<dbReference type="AlphaFoldDB" id="A0A7C8I3F5"/>
<keyword evidence="1" id="KW-0694">RNA-binding</keyword>
<accession>A0A7C8I3F5</accession>
<organism evidence="3 4">
    <name type="scientific">Massariosphaeria phaeospora</name>
    <dbReference type="NCBI Taxonomy" id="100035"/>
    <lineage>
        <taxon>Eukaryota</taxon>
        <taxon>Fungi</taxon>
        <taxon>Dikarya</taxon>
        <taxon>Ascomycota</taxon>
        <taxon>Pezizomycotina</taxon>
        <taxon>Dothideomycetes</taxon>
        <taxon>Pleosporomycetidae</taxon>
        <taxon>Pleosporales</taxon>
        <taxon>Pleosporales incertae sedis</taxon>
        <taxon>Massariosphaeria</taxon>
    </lineage>
</organism>
<proteinExistence type="predicted"/>
<dbReference type="InterPro" id="IPR007201">
    <property type="entry name" value="Mei2-like_Rrm_C"/>
</dbReference>
<dbReference type="OrthoDB" id="417481at2759"/>
<dbReference type="InterPro" id="IPR012677">
    <property type="entry name" value="Nucleotide-bd_a/b_plait_sf"/>
</dbReference>